<feature type="domain" description="HTH luxR-type" evidence="3">
    <location>
        <begin position="146"/>
        <end position="211"/>
    </location>
</feature>
<dbReference type="Gene3D" id="3.40.50.2300">
    <property type="match status" value="1"/>
</dbReference>
<dbReference type="GO" id="GO:0003677">
    <property type="term" value="F:DNA binding"/>
    <property type="evidence" value="ECO:0007669"/>
    <property type="project" value="UniProtKB-KW"/>
</dbReference>
<protein>
    <submittedName>
        <fullName evidence="5">Two-component system response regulator NarL</fullName>
    </submittedName>
</protein>
<dbReference type="PROSITE" id="PS50043">
    <property type="entry name" value="HTH_LUXR_2"/>
    <property type="match status" value="1"/>
</dbReference>
<feature type="modified residue" description="4-aspartylphosphate" evidence="2">
    <location>
        <position position="57"/>
    </location>
</feature>
<dbReference type="SUPFAM" id="SSF46894">
    <property type="entry name" value="C-terminal effector domain of the bipartite response regulators"/>
    <property type="match status" value="1"/>
</dbReference>
<sequence>MESVSTVLLIDDHALFRRGLAQLIQMSPGFQVVGEAASGCEGVGLALDLKPDVILVDLHMPEMGGVETIALLREKGVDARIIVLTVSDNERDVVAALRAGAHGYLLKDMEPEELCLNLRKVLKGASVLSESVTGNLVHALSGERPLHTSETHLSAREQEVLDYLVEGLCNKAIARRLDISVGTVKVHVKHLLHKLDLHSRLEAVVWHREHIVRHHPSRM</sequence>
<evidence type="ECO:0000313" key="5">
    <source>
        <dbReference type="EMBL" id="QBR00772.1"/>
    </source>
</evidence>
<name>A0A4P7D2N9_9BURK</name>
<dbReference type="PROSITE" id="PS00622">
    <property type="entry name" value="HTH_LUXR_1"/>
    <property type="match status" value="1"/>
</dbReference>
<dbReference type="InterPro" id="IPR039420">
    <property type="entry name" value="WalR-like"/>
</dbReference>
<dbReference type="PANTHER" id="PTHR43214">
    <property type="entry name" value="TWO-COMPONENT RESPONSE REGULATOR"/>
    <property type="match status" value="1"/>
</dbReference>
<reference evidence="5 6" key="1">
    <citation type="submission" date="2019-03" db="EMBL/GenBank/DDBJ databases">
        <title>Paraburkholderia sp. 7MH5, isolated from subtropical forest soil.</title>
        <authorList>
            <person name="Gao Z.-H."/>
            <person name="Qiu L.-H."/>
        </authorList>
    </citation>
    <scope>NUCLEOTIDE SEQUENCE [LARGE SCALE GENOMIC DNA]</scope>
    <source>
        <strain evidence="5 6">7MH5</strain>
    </source>
</reference>
<dbReference type="CDD" id="cd06170">
    <property type="entry name" value="LuxR_C_like"/>
    <property type="match status" value="1"/>
</dbReference>
<evidence type="ECO:0000313" key="6">
    <source>
        <dbReference type="Proteomes" id="UP000295727"/>
    </source>
</evidence>
<dbReference type="PANTHER" id="PTHR43214:SF38">
    <property type="entry name" value="NITRATE_NITRITE RESPONSE REGULATOR PROTEIN NARL"/>
    <property type="match status" value="1"/>
</dbReference>
<dbReference type="InterPro" id="IPR016032">
    <property type="entry name" value="Sig_transdc_resp-reg_C-effctor"/>
</dbReference>
<evidence type="ECO:0000256" key="2">
    <source>
        <dbReference type="PROSITE-ProRule" id="PRU00169"/>
    </source>
</evidence>
<dbReference type="OrthoDB" id="9816469at2"/>
<dbReference type="KEGG" id="ppai:E1956_22270"/>
<dbReference type="GO" id="GO:0000160">
    <property type="term" value="P:phosphorelay signal transduction system"/>
    <property type="evidence" value="ECO:0007669"/>
    <property type="project" value="InterPro"/>
</dbReference>
<accession>A0A4P7D2N9</accession>
<organism evidence="5 6">
    <name type="scientific">Paraburkholderia pallida</name>
    <dbReference type="NCBI Taxonomy" id="2547399"/>
    <lineage>
        <taxon>Bacteria</taxon>
        <taxon>Pseudomonadati</taxon>
        <taxon>Pseudomonadota</taxon>
        <taxon>Betaproteobacteria</taxon>
        <taxon>Burkholderiales</taxon>
        <taxon>Burkholderiaceae</taxon>
        <taxon>Paraburkholderia</taxon>
    </lineage>
</organism>
<dbReference type="InterPro" id="IPR001789">
    <property type="entry name" value="Sig_transdc_resp-reg_receiver"/>
</dbReference>
<evidence type="ECO:0000256" key="1">
    <source>
        <dbReference type="ARBA" id="ARBA00023125"/>
    </source>
</evidence>
<dbReference type="SMART" id="SM00448">
    <property type="entry name" value="REC"/>
    <property type="match status" value="1"/>
</dbReference>
<dbReference type="InterPro" id="IPR000792">
    <property type="entry name" value="Tscrpt_reg_LuxR_C"/>
</dbReference>
<dbReference type="Proteomes" id="UP000295727">
    <property type="component" value="Chromosome 2"/>
</dbReference>
<keyword evidence="6" id="KW-1185">Reference proteome</keyword>
<keyword evidence="1" id="KW-0238">DNA-binding</keyword>
<evidence type="ECO:0000259" key="3">
    <source>
        <dbReference type="PROSITE" id="PS50043"/>
    </source>
</evidence>
<dbReference type="Pfam" id="PF00196">
    <property type="entry name" value="GerE"/>
    <property type="match status" value="1"/>
</dbReference>
<dbReference type="EMBL" id="CP038149">
    <property type="protein sequence ID" value="QBR00772.1"/>
    <property type="molecule type" value="Genomic_DNA"/>
</dbReference>
<dbReference type="NCBIfam" id="NF007935">
    <property type="entry name" value="PRK10651.1"/>
    <property type="match status" value="1"/>
</dbReference>
<keyword evidence="2" id="KW-0597">Phosphoprotein</keyword>
<dbReference type="Pfam" id="PF00072">
    <property type="entry name" value="Response_reg"/>
    <property type="match status" value="1"/>
</dbReference>
<proteinExistence type="predicted"/>
<dbReference type="PRINTS" id="PR00038">
    <property type="entry name" value="HTHLUXR"/>
</dbReference>
<dbReference type="InterPro" id="IPR011006">
    <property type="entry name" value="CheY-like_superfamily"/>
</dbReference>
<dbReference type="AlphaFoldDB" id="A0A4P7D2N9"/>
<gene>
    <name evidence="5" type="primary">narL</name>
    <name evidence="5" type="ORF">E1956_22270</name>
</gene>
<dbReference type="PROSITE" id="PS50110">
    <property type="entry name" value="RESPONSE_REGULATORY"/>
    <property type="match status" value="1"/>
</dbReference>
<dbReference type="SUPFAM" id="SSF52172">
    <property type="entry name" value="CheY-like"/>
    <property type="match status" value="1"/>
</dbReference>
<evidence type="ECO:0000259" key="4">
    <source>
        <dbReference type="PROSITE" id="PS50110"/>
    </source>
</evidence>
<feature type="domain" description="Response regulatory" evidence="4">
    <location>
        <begin position="6"/>
        <end position="122"/>
    </location>
</feature>
<dbReference type="SMART" id="SM00421">
    <property type="entry name" value="HTH_LUXR"/>
    <property type="match status" value="1"/>
</dbReference>
<dbReference type="GO" id="GO:0006355">
    <property type="term" value="P:regulation of DNA-templated transcription"/>
    <property type="evidence" value="ECO:0007669"/>
    <property type="project" value="InterPro"/>
</dbReference>